<dbReference type="InterPro" id="IPR051624">
    <property type="entry name" value="RMD1/Sad1-interacting"/>
</dbReference>
<dbReference type="PANTHER" id="PTHR16255:SF1">
    <property type="entry name" value="REQUIRED FOR MEIOTIC NUCLEAR DIVISION PROTEIN 1 HOMOLOG"/>
    <property type="match status" value="1"/>
</dbReference>
<reference evidence="4" key="2">
    <citation type="submission" date="2025-09" db="UniProtKB">
        <authorList>
            <consortium name="Ensembl"/>
        </authorList>
    </citation>
    <scope>IDENTIFICATION</scope>
</reference>
<protein>
    <recommendedName>
        <fullName evidence="3">DUF155 domain-containing protein</fullName>
    </recommendedName>
</protein>
<proteinExistence type="inferred from homology"/>
<reference evidence="4" key="1">
    <citation type="submission" date="2025-08" db="UniProtKB">
        <authorList>
            <consortium name="Ensembl"/>
        </authorList>
    </citation>
    <scope>IDENTIFICATION</scope>
</reference>
<dbReference type="GO" id="GO:0070131">
    <property type="term" value="P:positive regulation of mitochondrial translation"/>
    <property type="evidence" value="ECO:0007669"/>
    <property type="project" value="TreeGrafter"/>
</dbReference>
<organism evidence="4 5">
    <name type="scientific">Oncorhynchus tshawytscha</name>
    <name type="common">Chinook salmon</name>
    <name type="synonym">Salmo tshawytscha</name>
    <dbReference type="NCBI Taxonomy" id="74940"/>
    <lineage>
        <taxon>Eukaryota</taxon>
        <taxon>Metazoa</taxon>
        <taxon>Chordata</taxon>
        <taxon>Craniata</taxon>
        <taxon>Vertebrata</taxon>
        <taxon>Euteleostomi</taxon>
        <taxon>Actinopterygii</taxon>
        <taxon>Neopterygii</taxon>
        <taxon>Teleostei</taxon>
        <taxon>Protacanthopterygii</taxon>
        <taxon>Salmoniformes</taxon>
        <taxon>Salmonidae</taxon>
        <taxon>Salmoninae</taxon>
        <taxon>Oncorhynchus</taxon>
    </lineage>
</organism>
<dbReference type="Proteomes" id="UP000694402">
    <property type="component" value="Unassembled WGS sequence"/>
</dbReference>
<feature type="domain" description="DUF155" evidence="3">
    <location>
        <begin position="209"/>
        <end position="353"/>
    </location>
</feature>
<feature type="region of interest" description="Disordered" evidence="2">
    <location>
        <begin position="125"/>
        <end position="151"/>
    </location>
</feature>
<gene>
    <name evidence="4" type="primary">RMND1</name>
</gene>
<evidence type="ECO:0000256" key="2">
    <source>
        <dbReference type="SAM" id="MobiDB-lite"/>
    </source>
</evidence>
<dbReference type="Pfam" id="PF02582">
    <property type="entry name" value="DUF155"/>
    <property type="match status" value="2"/>
</dbReference>
<dbReference type="PANTHER" id="PTHR16255">
    <property type="entry name" value="REQUIRED FOR MEIOTIC NUCLEAR DIVISION PROTEIN 1 HOMOLOG"/>
    <property type="match status" value="1"/>
</dbReference>
<sequence length="477" mass="54737">MFWTLLCRLRTQKPLGSRTCAYRFTSVNLSDPIKPHVPPRTLPAPWTTTGSGHHRTCHSSTHVQHHGWTVRRDVLYAAQHFNTCVQSLSAVPGQPTSTRHWNFSIQRRFYSTVPVKSVMKPVTVLGSGKKIPKGPRTKQPSRTNQPTPKEDKDMMQCIAYATADQYHLPTLCHDLIAHGFYEVDLPRDASNALVICTDNAQKPSDNATMFFFREGSVVFWNVEEKTMKKVMRLLERHEIHPYEVALVHWENEEINYTIGEGNSKLQRGNFLLNSEIDPDEAVLDKFAFSNALSLSVKLAIWEVALDDFVESIQSIPEMLKSGNKIKLSRAEVMQKIGELFSLRHCINLSSDLLLCCSRHCINLSSDLLLCCSRHGINLSSDLLLCCSRHCINLSSDLLITPDFYWDRENLEMLYDKTCQFLNINRRVKVVNEKLQHCTELTDLMRNHLSEKHSLRLEWMIVILITIEVLFEVGRMIF</sequence>
<evidence type="ECO:0000259" key="3">
    <source>
        <dbReference type="Pfam" id="PF02582"/>
    </source>
</evidence>
<dbReference type="Ensembl" id="ENSOTST00005033316.2">
    <property type="protein sequence ID" value="ENSOTSP00005030765.2"/>
    <property type="gene ID" value="ENSOTSG00005014460.2"/>
</dbReference>
<dbReference type="InterPro" id="IPR003734">
    <property type="entry name" value="DUF155"/>
</dbReference>
<dbReference type="GeneTree" id="ENSGT00390000013337"/>
<evidence type="ECO:0000313" key="5">
    <source>
        <dbReference type="Proteomes" id="UP000694402"/>
    </source>
</evidence>
<feature type="compositionally biased region" description="Polar residues" evidence="2">
    <location>
        <begin position="138"/>
        <end position="147"/>
    </location>
</feature>
<evidence type="ECO:0000256" key="1">
    <source>
        <dbReference type="ARBA" id="ARBA00008306"/>
    </source>
</evidence>
<accession>A0A8C8LNM1</accession>
<comment type="similarity">
    <text evidence="1">Belongs to the RMD1/sif2 family.</text>
</comment>
<evidence type="ECO:0000313" key="4">
    <source>
        <dbReference type="Ensembl" id="ENSOTSP00005030765.2"/>
    </source>
</evidence>
<dbReference type="AlphaFoldDB" id="A0A8C8LNM1"/>
<dbReference type="GO" id="GO:0005739">
    <property type="term" value="C:mitochondrion"/>
    <property type="evidence" value="ECO:0007669"/>
    <property type="project" value="UniProtKB-ARBA"/>
</dbReference>
<name>A0A8C8LNM1_ONCTS</name>
<keyword evidence="5" id="KW-1185">Reference proteome</keyword>
<feature type="domain" description="DUF155" evidence="3">
    <location>
        <begin position="387"/>
        <end position="431"/>
    </location>
</feature>